<accession>A0A087DS01</accession>
<sequence length="233" mass="27325">MGMEKAVKYPRCPVCGKLVNQKSEVCQRTTEAGRKGEYRRWHRKCAKAYSKRKIRMEKTDECRRIEKERDDRLLQAWLDRRDALESLGREIADYNEIAPGHDRAVVEMVYQITRQAILMFQISPMIPIDYGDDFRWLSAEIGSDGMNLIADSVHWNGVRRWNDDPDVSPEGRVPRTFMGRIDEPGERLEDEYTGDLDHKETTVTYETALKHIWREDNIAGGRWADDRGPWTYK</sequence>
<dbReference type="EMBL" id="JGZQ01000003">
    <property type="protein sequence ID" value="KFI98301.1"/>
    <property type="molecule type" value="Genomic_DNA"/>
</dbReference>
<dbReference type="AlphaFoldDB" id="A0A087DS01"/>
<gene>
    <name evidence="1" type="ORF">BSTER_0883</name>
</gene>
<evidence type="ECO:0000313" key="2">
    <source>
        <dbReference type="Proteomes" id="UP000029091"/>
    </source>
</evidence>
<proteinExistence type="predicted"/>
<dbReference type="Proteomes" id="UP000029091">
    <property type="component" value="Unassembled WGS sequence"/>
</dbReference>
<comment type="caution">
    <text evidence="1">The sequence shown here is derived from an EMBL/GenBank/DDBJ whole genome shotgun (WGS) entry which is preliminary data.</text>
</comment>
<organism evidence="1 2">
    <name type="scientific">Bifidobacterium adolescentis JCM 15918</name>
    <dbReference type="NCBI Taxonomy" id="1437612"/>
    <lineage>
        <taxon>Bacteria</taxon>
        <taxon>Bacillati</taxon>
        <taxon>Actinomycetota</taxon>
        <taxon>Actinomycetes</taxon>
        <taxon>Bifidobacteriales</taxon>
        <taxon>Bifidobacteriaceae</taxon>
        <taxon>Bifidobacterium</taxon>
    </lineage>
</organism>
<evidence type="ECO:0000313" key="1">
    <source>
        <dbReference type="EMBL" id="KFI98301.1"/>
    </source>
</evidence>
<reference evidence="1 2" key="1">
    <citation type="submission" date="2014-03" db="EMBL/GenBank/DDBJ databases">
        <title>Genomics of Bifidobacteria.</title>
        <authorList>
            <person name="Ventura M."/>
            <person name="Milani C."/>
            <person name="Lugli G.A."/>
        </authorList>
    </citation>
    <scope>NUCLEOTIDE SEQUENCE [LARGE SCALE GENOMIC DNA]</scope>
    <source>
        <strain evidence="2">JCM 15918</strain>
    </source>
</reference>
<name>A0A087DS01_BIFAD</name>
<protein>
    <submittedName>
        <fullName evidence="1">Uncharacterized protein</fullName>
    </submittedName>
</protein>